<protein>
    <submittedName>
        <fullName evidence="1">Uncharacterized protein</fullName>
    </submittedName>
</protein>
<comment type="caution">
    <text evidence="1">The sequence shown here is derived from an EMBL/GenBank/DDBJ whole genome shotgun (WGS) entry which is preliminary data.</text>
</comment>
<reference evidence="1 2" key="1">
    <citation type="submission" date="2016-11" db="EMBL/GenBank/DDBJ databases">
        <title>Paenibacillus species isolates.</title>
        <authorList>
            <person name="Beno S.M."/>
        </authorList>
    </citation>
    <scope>NUCLEOTIDE SEQUENCE [LARGE SCALE GENOMIC DNA]</scope>
    <source>
        <strain evidence="1 2">FSL H7-0433</strain>
    </source>
</reference>
<organism evidence="1 2">
    <name type="scientific">Paenibacillus odorifer</name>
    <dbReference type="NCBI Taxonomy" id="189426"/>
    <lineage>
        <taxon>Bacteria</taxon>
        <taxon>Bacillati</taxon>
        <taxon>Bacillota</taxon>
        <taxon>Bacilli</taxon>
        <taxon>Bacillales</taxon>
        <taxon>Paenibacillaceae</taxon>
        <taxon>Paenibacillus</taxon>
    </lineage>
</organism>
<dbReference type="EMBL" id="MPVP01000047">
    <property type="protein sequence ID" value="OMD34803.1"/>
    <property type="molecule type" value="Genomic_DNA"/>
</dbReference>
<sequence length="169" mass="19616">MYSVEQLQACDFILKRIINDGKYPFFQKDLKLVVEINGVLWSGDFINFDGRRITQSIIDEDGELSQKHYSVPGNNELPLVNKTWSYYANIVNPTNPHPFWINPFTRINSLPLLFDKLIMILNTTKEDEMKSPLFPYLLNANTLDNKLTLSFMNLSNERLNLVSIIELTQ</sequence>
<accession>A0ABX3GTF1</accession>
<keyword evidence="2" id="KW-1185">Reference proteome</keyword>
<dbReference type="SUPFAM" id="SSF56300">
    <property type="entry name" value="Metallo-dependent phosphatases"/>
    <property type="match status" value="1"/>
</dbReference>
<dbReference type="InterPro" id="IPR029052">
    <property type="entry name" value="Metallo-depent_PP-like"/>
</dbReference>
<proteinExistence type="predicted"/>
<name>A0ABX3GTF1_9BACL</name>
<gene>
    <name evidence="1" type="ORF">BSO21_10305</name>
</gene>
<evidence type="ECO:0000313" key="1">
    <source>
        <dbReference type="EMBL" id="OMD34803.1"/>
    </source>
</evidence>
<evidence type="ECO:0000313" key="2">
    <source>
        <dbReference type="Proteomes" id="UP000187158"/>
    </source>
</evidence>
<dbReference type="RefSeq" id="WP_076218591.1">
    <property type="nucleotide sequence ID" value="NZ_MPVP01000047.1"/>
</dbReference>
<dbReference type="Proteomes" id="UP000187158">
    <property type="component" value="Unassembled WGS sequence"/>
</dbReference>